<evidence type="ECO:0000256" key="1">
    <source>
        <dbReference type="SAM" id="MobiDB-lite"/>
    </source>
</evidence>
<organism evidence="2 3">
    <name type="scientific">Streptomyces telluris</name>
    <dbReference type="NCBI Taxonomy" id="2720021"/>
    <lineage>
        <taxon>Bacteria</taxon>
        <taxon>Bacillati</taxon>
        <taxon>Actinomycetota</taxon>
        <taxon>Actinomycetes</taxon>
        <taxon>Kitasatosporales</taxon>
        <taxon>Streptomycetaceae</taxon>
        <taxon>Streptomyces</taxon>
    </lineage>
</organism>
<dbReference type="RefSeq" id="WP_168091151.1">
    <property type="nucleotide sequence ID" value="NZ_JAATER010000014.1"/>
</dbReference>
<dbReference type="Proteomes" id="UP001142374">
    <property type="component" value="Unassembled WGS sequence"/>
</dbReference>
<evidence type="ECO:0008006" key="4">
    <source>
        <dbReference type="Google" id="ProtNLM"/>
    </source>
</evidence>
<accession>A0A9X2LNS6</accession>
<protein>
    <recommendedName>
        <fullName evidence="4">SH3b domain-containing protein</fullName>
    </recommendedName>
</protein>
<dbReference type="AlphaFoldDB" id="A0A9X2LNS6"/>
<feature type="region of interest" description="Disordered" evidence="1">
    <location>
        <begin position="65"/>
        <end position="197"/>
    </location>
</feature>
<feature type="compositionally biased region" description="Low complexity" evidence="1">
    <location>
        <begin position="90"/>
        <end position="120"/>
    </location>
</feature>
<evidence type="ECO:0000313" key="2">
    <source>
        <dbReference type="EMBL" id="MCQ8774262.1"/>
    </source>
</evidence>
<comment type="caution">
    <text evidence="2">The sequence shown here is derived from an EMBL/GenBank/DDBJ whole genome shotgun (WGS) entry which is preliminary data.</text>
</comment>
<feature type="compositionally biased region" description="Low complexity" evidence="1">
    <location>
        <begin position="168"/>
        <end position="180"/>
    </location>
</feature>
<dbReference type="EMBL" id="JANIID010000040">
    <property type="protein sequence ID" value="MCQ8774262.1"/>
    <property type="molecule type" value="Genomic_DNA"/>
</dbReference>
<keyword evidence="3" id="KW-1185">Reference proteome</keyword>
<dbReference type="PROSITE" id="PS51257">
    <property type="entry name" value="PROKAR_LIPOPROTEIN"/>
    <property type="match status" value="1"/>
</dbReference>
<reference evidence="2" key="1">
    <citation type="submission" date="2022-06" db="EMBL/GenBank/DDBJ databases">
        <title>WGS of actinobacteria.</title>
        <authorList>
            <person name="Thawai C."/>
        </authorList>
    </citation>
    <scope>NUCLEOTIDE SEQUENCE</scope>
    <source>
        <strain evidence="2">AA8</strain>
    </source>
</reference>
<evidence type="ECO:0000313" key="3">
    <source>
        <dbReference type="Proteomes" id="UP001142374"/>
    </source>
</evidence>
<gene>
    <name evidence="2" type="ORF">NQU55_31540</name>
</gene>
<name>A0A9X2LNS6_9ACTN</name>
<proteinExistence type="predicted"/>
<sequence>MRKSPALSAPVVGSYGPGAHVLIACQAAGGRVEGDGLWYRLADGRGWLSAHYVQVSGFVPVCKGGGSGSSGKPAGAKGQKGDAGRGGPSGPVAGAGAPDPKGAPGTAGPAGGASPPADAGVMDGPGPSGPARPAVPVKPAAPAKPPAVPAKPVKPGKPGKPAKPAKPGKPAGPTGAAKPTKPVRPTGSTGLPDVPGAAGRMQTVVQDYTVPPMSLRQLLRSPTCPDGTRIAGGGYFQPGGRIGGVETVDAYPSVTGNVYLVGVNNTSPAAVNLRVFAVCQPVA</sequence>